<keyword evidence="3" id="KW-1185">Reference proteome</keyword>
<feature type="compositionally biased region" description="Low complexity" evidence="1">
    <location>
        <begin position="26"/>
        <end position="35"/>
    </location>
</feature>
<comment type="caution">
    <text evidence="2">The sequence shown here is derived from an EMBL/GenBank/DDBJ whole genome shotgun (WGS) entry which is preliminary data.</text>
</comment>
<feature type="region of interest" description="Disordered" evidence="1">
    <location>
        <begin position="1"/>
        <end position="53"/>
    </location>
</feature>
<name>A0AAW0SZC2_SCYPA</name>
<reference evidence="2 3" key="1">
    <citation type="submission" date="2023-03" db="EMBL/GenBank/DDBJ databases">
        <title>High-quality genome of Scylla paramamosain provides insights in environmental adaptation.</title>
        <authorList>
            <person name="Zhang L."/>
        </authorList>
    </citation>
    <scope>NUCLEOTIDE SEQUENCE [LARGE SCALE GENOMIC DNA]</scope>
    <source>
        <strain evidence="2">LZ_2023a</strain>
        <tissue evidence="2">Muscle</tissue>
    </source>
</reference>
<evidence type="ECO:0000256" key="1">
    <source>
        <dbReference type="SAM" id="MobiDB-lite"/>
    </source>
</evidence>
<gene>
    <name evidence="2" type="ORF">O3P69_007952</name>
</gene>
<protein>
    <submittedName>
        <fullName evidence="2">Uncharacterized protein</fullName>
    </submittedName>
</protein>
<dbReference type="AlphaFoldDB" id="A0AAW0SZC2"/>
<proteinExistence type="predicted"/>
<feature type="compositionally biased region" description="Pro residues" evidence="1">
    <location>
        <begin position="36"/>
        <end position="46"/>
    </location>
</feature>
<accession>A0AAW0SZC2</accession>
<evidence type="ECO:0000313" key="3">
    <source>
        <dbReference type="Proteomes" id="UP001487740"/>
    </source>
</evidence>
<dbReference type="Proteomes" id="UP001487740">
    <property type="component" value="Unassembled WGS sequence"/>
</dbReference>
<evidence type="ECO:0000313" key="2">
    <source>
        <dbReference type="EMBL" id="KAK8380680.1"/>
    </source>
</evidence>
<feature type="region of interest" description="Disordered" evidence="1">
    <location>
        <begin position="68"/>
        <end position="97"/>
    </location>
</feature>
<organism evidence="2 3">
    <name type="scientific">Scylla paramamosain</name>
    <name type="common">Mud crab</name>
    <dbReference type="NCBI Taxonomy" id="85552"/>
    <lineage>
        <taxon>Eukaryota</taxon>
        <taxon>Metazoa</taxon>
        <taxon>Ecdysozoa</taxon>
        <taxon>Arthropoda</taxon>
        <taxon>Crustacea</taxon>
        <taxon>Multicrustacea</taxon>
        <taxon>Malacostraca</taxon>
        <taxon>Eumalacostraca</taxon>
        <taxon>Eucarida</taxon>
        <taxon>Decapoda</taxon>
        <taxon>Pleocyemata</taxon>
        <taxon>Brachyura</taxon>
        <taxon>Eubrachyura</taxon>
        <taxon>Portunoidea</taxon>
        <taxon>Portunidae</taxon>
        <taxon>Portuninae</taxon>
        <taxon>Scylla</taxon>
    </lineage>
</organism>
<dbReference type="EMBL" id="JARAKH010000041">
    <property type="protein sequence ID" value="KAK8380680.1"/>
    <property type="molecule type" value="Genomic_DNA"/>
</dbReference>
<sequence>MTSDEWWTDGGVHYRGLGRESRASVSPSSLHLFPPSSSPPPHPPAQTTPWKSHPGAAALLATLVRRRREGGSHPCCHYAGQATPRPTSALPRPPSIAAPRTASTLHVVIAGFM</sequence>